<dbReference type="GO" id="GO:0003723">
    <property type="term" value="F:RNA binding"/>
    <property type="evidence" value="ECO:0007669"/>
    <property type="project" value="TreeGrafter"/>
</dbReference>
<evidence type="ECO:0000256" key="6">
    <source>
        <dbReference type="ARBA" id="ARBA00047984"/>
    </source>
</evidence>
<dbReference type="CDD" id="cd18791">
    <property type="entry name" value="SF2_C_RHA"/>
    <property type="match status" value="1"/>
</dbReference>
<keyword evidence="5" id="KW-0067">ATP-binding</keyword>
<keyword evidence="3 9" id="KW-0378">Hydrolase</keyword>
<proteinExistence type="predicted"/>
<dbReference type="InterPro" id="IPR016064">
    <property type="entry name" value="NAD/diacylglycerol_kinase_sf"/>
</dbReference>
<dbReference type="InterPro" id="IPR027417">
    <property type="entry name" value="P-loop_NTPase"/>
</dbReference>
<dbReference type="Pfam" id="PF04408">
    <property type="entry name" value="WHD_HA2"/>
    <property type="match status" value="1"/>
</dbReference>
<evidence type="ECO:0000256" key="1">
    <source>
        <dbReference type="ARBA" id="ARBA00012552"/>
    </source>
</evidence>
<dbReference type="InterPro" id="IPR017438">
    <property type="entry name" value="ATP-NAD_kinase_N"/>
</dbReference>
<evidence type="ECO:0000256" key="4">
    <source>
        <dbReference type="ARBA" id="ARBA00022806"/>
    </source>
</evidence>
<evidence type="ECO:0000259" key="8">
    <source>
        <dbReference type="PROSITE" id="PS51194"/>
    </source>
</evidence>
<evidence type="ECO:0000256" key="5">
    <source>
        <dbReference type="ARBA" id="ARBA00022840"/>
    </source>
</evidence>
<comment type="catalytic activity">
    <reaction evidence="6">
        <text>ATP + H2O = ADP + phosphate + H(+)</text>
        <dbReference type="Rhea" id="RHEA:13065"/>
        <dbReference type="ChEBI" id="CHEBI:15377"/>
        <dbReference type="ChEBI" id="CHEBI:15378"/>
        <dbReference type="ChEBI" id="CHEBI:30616"/>
        <dbReference type="ChEBI" id="CHEBI:43474"/>
        <dbReference type="ChEBI" id="CHEBI:456216"/>
        <dbReference type="EC" id="3.6.4.13"/>
    </reaction>
</comment>
<dbReference type="Gene3D" id="3.40.50.300">
    <property type="entry name" value="P-loop containing nucleotide triphosphate hydrolases"/>
    <property type="match status" value="2"/>
</dbReference>
<reference evidence="9" key="2">
    <citation type="journal article" date="2023" name="Proc. Natl. Acad. Sci. U.S.A.">
        <title>A global phylogenomic analysis of the shiitake genus Lentinula.</title>
        <authorList>
            <person name="Sierra-Patev S."/>
            <person name="Min B."/>
            <person name="Naranjo-Ortiz M."/>
            <person name="Looney B."/>
            <person name="Konkel Z."/>
            <person name="Slot J.C."/>
            <person name="Sakamoto Y."/>
            <person name="Steenwyk J.L."/>
            <person name="Rokas A."/>
            <person name="Carro J."/>
            <person name="Camarero S."/>
            <person name="Ferreira P."/>
            <person name="Molpeceres G."/>
            <person name="Ruiz-Duenas F.J."/>
            <person name="Serrano A."/>
            <person name="Henrissat B."/>
            <person name="Drula E."/>
            <person name="Hughes K.W."/>
            <person name="Mata J.L."/>
            <person name="Ishikawa N.K."/>
            <person name="Vargas-Isla R."/>
            <person name="Ushijima S."/>
            <person name="Smith C.A."/>
            <person name="Donoghue J."/>
            <person name="Ahrendt S."/>
            <person name="Andreopoulos W."/>
            <person name="He G."/>
            <person name="LaButti K."/>
            <person name="Lipzen A."/>
            <person name="Ng V."/>
            <person name="Riley R."/>
            <person name="Sandor L."/>
            <person name="Barry K."/>
            <person name="Martinez A.T."/>
            <person name="Xiao Y."/>
            <person name="Gibbons J.G."/>
            <person name="Terashima K."/>
            <person name="Grigoriev I.V."/>
            <person name="Hibbett D."/>
        </authorList>
    </citation>
    <scope>NUCLEOTIDE SEQUENCE</scope>
    <source>
        <strain evidence="9">Sp2 HRB7682 ss15</strain>
    </source>
</reference>
<dbReference type="FunFam" id="3.40.50.300:FF:000145">
    <property type="entry name" value="probable ATP-dependent RNA helicase DHX40"/>
    <property type="match status" value="1"/>
</dbReference>
<dbReference type="PROSITE" id="PS51192">
    <property type="entry name" value="HELICASE_ATP_BIND_1"/>
    <property type="match status" value="1"/>
</dbReference>
<feature type="domain" description="Helicase ATP-binding" evidence="7">
    <location>
        <begin position="1"/>
        <end position="143"/>
    </location>
</feature>
<dbReference type="InterPro" id="IPR014001">
    <property type="entry name" value="Helicase_ATP-bd"/>
</dbReference>
<dbReference type="GO" id="GO:0005524">
    <property type="term" value="F:ATP binding"/>
    <property type="evidence" value="ECO:0007669"/>
    <property type="project" value="UniProtKB-KW"/>
</dbReference>
<accession>A0A9W9ADU4</accession>
<dbReference type="Pfam" id="PF00271">
    <property type="entry name" value="Helicase_C"/>
    <property type="match status" value="1"/>
</dbReference>
<dbReference type="InterPro" id="IPR007502">
    <property type="entry name" value="Helicase-assoc_dom"/>
</dbReference>
<dbReference type="EMBL" id="JANVFS010000015">
    <property type="protein sequence ID" value="KAJ4480444.1"/>
    <property type="molecule type" value="Genomic_DNA"/>
</dbReference>
<dbReference type="SUPFAM" id="SSF111331">
    <property type="entry name" value="NAD kinase/diacylglycerol kinase-like"/>
    <property type="match status" value="1"/>
</dbReference>
<evidence type="ECO:0000313" key="10">
    <source>
        <dbReference type="Proteomes" id="UP001150238"/>
    </source>
</evidence>
<dbReference type="Pfam" id="PF07717">
    <property type="entry name" value="OB_NTP_bind"/>
    <property type="match status" value="1"/>
</dbReference>
<dbReference type="Pfam" id="PF21010">
    <property type="entry name" value="HA2_C"/>
    <property type="match status" value="1"/>
</dbReference>
<dbReference type="InterPro" id="IPR011709">
    <property type="entry name" value="DEAD-box_helicase_OB_fold"/>
</dbReference>
<dbReference type="SMART" id="SM00487">
    <property type="entry name" value="DEXDc"/>
    <property type="match status" value="1"/>
</dbReference>
<dbReference type="GO" id="GO:0016787">
    <property type="term" value="F:hydrolase activity"/>
    <property type="evidence" value="ECO:0007669"/>
    <property type="project" value="UniProtKB-KW"/>
</dbReference>
<dbReference type="AlphaFoldDB" id="A0A9W9ADU4"/>
<dbReference type="InterPro" id="IPR002464">
    <property type="entry name" value="DNA/RNA_helicase_DEAH_CS"/>
</dbReference>
<dbReference type="PANTHER" id="PTHR18934:SF136">
    <property type="entry name" value="ATP-DEPENDENT RNA HELICASE DHX35-RELATED"/>
    <property type="match status" value="1"/>
</dbReference>
<dbReference type="GO" id="GO:0016301">
    <property type="term" value="F:kinase activity"/>
    <property type="evidence" value="ECO:0007669"/>
    <property type="project" value="InterPro"/>
</dbReference>
<dbReference type="GO" id="GO:0071013">
    <property type="term" value="C:catalytic step 2 spliceosome"/>
    <property type="evidence" value="ECO:0007669"/>
    <property type="project" value="TreeGrafter"/>
</dbReference>
<keyword evidence="2" id="KW-0547">Nucleotide-binding</keyword>
<dbReference type="InterPro" id="IPR001206">
    <property type="entry name" value="Diacylglycerol_kinase_cat_dom"/>
</dbReference>
<evidence type="ECO:0000313" key="9">
    <source>
        <dbReference type="EMBL" id="KAJ4480444.1"/>
    </source>
</evidence>
<dbReference type="InterPro" id="IPR001650">
    <property type="entry name" value="Helicase_C-like"/>
</dbReference>
<feature type="domain" description="Helicase C-terminal" evidence="8">
    <location>
        <begin position="163"/>
        <end position="350"/>
    </location>
</feature>
<dbReference type="PROSITE" id="PS00690">
    <property type="entry name" value="DEAH_ATP_HELICASE"/>
    <property type="match status" value="1"/>
</dbReference>
<dbReference type="PANTHER" id="PTHR18934">
    <property type="entry name" value="ATP-DEPENDENT RNA HELICASE"/>
    <property type="match status" value="1"/>
</dbReference>
<dbReference type="Proteomes" id="UP001150238">
    <property type="component" value="Unassembled WGS sequence"/>
</dbReference>
<evidence type="ECO:0000256" key="3">
    <source>
        <dbReference type="ARBA" id="ARBA00022801"/>
    </source>
</evidence>
<sequence length="973" mass="106900">MIVVGQTGCGKTTREPSGWASEGNVIACTQPRRVAATSVAGRVATEIGSLLGDEVGYTIRFEDVSDTQRTRILYMTDDPLLSRYSVIMLDEAHERTLYTDLLLGVLKKIRRKRPSLRLIVSSATIDASSFLDYFTSATSSSDATIVSLEGRMFPVEVAYLQEPVSDYVAKAANTAVEVNAKYGPGDILIFLTGREEIDRCLEELSELAPKWRSRTTRSMPILVPLPLHAGLTTEEQLAVFEPAQRGTRKVIVSTNIAEASVTIEGIKFVIDSGFVKIRVYNPTTGLASLATVPTSVASATQRAGRAGRTSSGVCYRLFTQESFEKLPYSTPPEITRTDMTTPLLQLKSLGIDNVMKFEWVSAPPAESVLRALENLFAAGMVGEDGRLSPIGQKVAECPVDVGIARMLFSSQEYQCGEEILTIAAMTSVQDVFIIPDGAPGALAELERRKFTAEEGDHLTLLNGLSRAVSIRAQLKKYMQRFNLPLESCQGDAKRLRRCLISGYWRNGARWVGDGTYRSVRGNKTLYVHPTSVLFTRKPRSGWVVFHEMEETKKTQIRIITEIEPDCYHYVKMQLVWLLKRGGNSTSIGNKFSPWIIYGDALDQSNSHWYPTAMAVIAIYNPVCGDQTAKASTERVNHVGELVLAELEKTPINEALTVILGSGDGTLHELINYLSSADIKGTRAGVTSVPPEIHLVLVPCGTANALYSSLFPPTSSVTPSIEYRLQSVRSFLQAPDSHLLPLTLAITTLSSPPAAKIRPKAVASAVVVSTSLHASILHDSELLRAEMPGIERFKIAAKQNSNKWYNGYAKLLPVASLGVVQLYDPDAKEFISHPDADEDNPVVDLYGPFAYFLSTVNVDRLEPAFRITPLAKDIPSENDASCDLVAIRPFSNPAVSIDTPEARDNFVSKLWDTLQAAYQNGNHVNLRYDEEGKVTTEGEGPFVVEYVRCGGWEWIPSVSMVTLLPLKRVDAQFV</sequence>
<evidence type="ECO:0000256" key="2">
    <source>
        <dbReference type="ARBA" id="ARBA00022741"/>
    </source>
</evidence>
<comment type="caution">
    <text evidence="9">The sequence shown here is derived from an EMBL/GenBank/DDBJ whole genome shotgun (WGS) entry which is preliminary data.</text>
</comment>
<name>A0A9W9ADU4_9AGAR</name>
<evidence type="ECO:0000259" key="7">
    <source>
        <dbReference type="PROSITE" id="PS51192"/>
    </source>
</evidence>
<dbReference type="SMART" id="SM00490">
    <property type="entry name" value="HELICc"/>
    <property type="match status" value="1"/>
</dbReference>
<dbReference type="EC" id="3.6.4.13" evidence="1"/>
<dbReference type="InterPro" id="IPR048333">
    <property type="entry name" value="HA2_WH"/>
</dbReference>
<dbReference type="PROSITE" id="PS51194">
    <property type="entry name" value="HELICASE_CTER"/>
    <property type="match status" value="1"/>
</dbReference>
<dbReference type="GO" id="GO:0003724">
    <property type="term" value="F:RNA helicase activity"/>
    <property type="evidence" value="ECO:0007669"/>
    <property type="project" value="UniProtKB-EC"/>
</dbReference>
<dbReference type="Gene3D" id="3.40.50.10330">
    <property type="entry name" value="Probable inorganic polyphosphate/atp-NAD kinase, domain 1"/>
    <property type="match status" value="1"/>
</dbReference>
<dbReference type="SUPFAM" id="SSF52540">
    <property type="entry name" value="P-loop containing nucleoside triphosphate hydrolases"/>
    <property type="match status" value="1"/>
</dbReference>
<dbReference type="Pfam" id="PF00781">
    <property type="entry name" value="DAGK_cat"/>
    <property type="match status" value="1"/>
</dbReference>
<organism evidence="9 10">
    <name type="scientific">Lentinula lateritia</name>
    <dbReference type="NCBI Taxonomy" id="40482"/>
    <lineage>
        <taxon>Eukaryota</taxon>
        <taxon>Fungi</taxon>
        <taxon>Dikarya</taxon>
        <taxon>Basidiomycota</taxon>
        <taxon>Agaricomycotina</taxon>
        <taxon>Agaricomycetes</taxon>
        <taxon>Agaricomycetidae</taxon>
        <taxon>Agaricales</taxon>
        <taxon>Marasmiineae</taxon>
        <taxon>Omphalotaceae</taxon>
        <taxon>Lentinula</taxon>
    </lineage>
</organism>
<dbReference type="SMART" id="SM00847">
    <property type="entry name" value="HA2"/>
    <property type="match status" value="1"/>
</dbReference>
<protein>
    <recommendedName>
        <fullName evidence="1">RNA helicase</fullName>
        <ecNumber evidence="1">3.6.4.13</ecNumber>
    </recommendedName>
</protein>
<reference evidence="9" key="1">
    <citation type="submission" date="2022-08" db="EMBL/GenBank/DDBJ databases">
        <authorList>
            <consortium name="DOE Joint Genome Institute"/>
            <person name="Min B."/>
            <person name="Riley R."/>
            <person name="Sierra-Patev S."/>
            <person name="Naranjo-Ortiz M."/>
            <person name="Looney B."/>
            <person name="Konkel Z."/>
            <person name="Slot J.C."/>
            <person name="Sakamoto Y."/>
            <person name="Steenwyk J.L."/>
            <person name="Rokas A."/>
            <person name="Carro J."/>
            <person name="Camarero S."/>
            <person name="Ferreira P."/>
            <person name="Molpeceres G."/>
            <person name="Ruiz-Duenas F.J."/>
            <person name="Serrano A."/>
            <person name="Henrissat B."/>
            <person name="Drula E."/>
            <person name="Hughes K.W."/>
            <person name="Mata J.L."/>
            <person name="Ishikawa N.K."/>
            <person name="Vargas-Isla R."/>
            <person name="Ushijima S."/>
            <person name="Smith C.A."/>
            <person name="Ahrendt S."/>
            <person name="Andreopoulos W."/>
            <person name="He G."/>
            <person name="Labutti K."/>
            <person name="Lipzen A."/>
            <person name="Ng V."/>
            <person name="Sandor L."/>
            <person name="Barry K."/>
            <person name="Martinez A.T."/>
            <person name="Xiao Y."/>
            <person name="Gibbons J.G."/>
            <person name="Terashima K."/>
            <person name="Hibbett D.S."/>
            <person name="Grigoriev I.V."/>
        </authorList>
    </citation>
    <scope>NUCLEOTIDE SEQUENCE</scope>
    <source>
        <strain evidence="9">Sp2 HRB7682 ss15</strain>
    </source>
</reference>
<dbReference type="Gene3D" id="1.20.120.1080">
    <property type="match status" value="1"/>
</dbReference>
<keyword evidence="4" id="KW-0347">Helicase</keyword>
<gene>
    <name evidence="9" type="ORF">C8J55DRAFT_488982</name>
</gene>